<dbReference type="RefSeq" id="WP_188934637.1">
    <property type="nucleotide sequence ID" value="NZ_BMJC01000004.1"/>
</dbReference>
<dbReference type="AlphaFoldDB" id="A0A8J2UG38"/>
<dbReference type="EMBL" id="BMJC01000004">
    <property type="protein sequence ID" value="GGB10865.1"/>
    <property type="molecule type" value="Genomic_DNA"/>
</dbReference>
<sequence length="51" mass="5734">MTQAAIQEQVNTIKAATKKALRSKESTQKFLVDAGIIEEKELSKDTKKKKK</sequence>
<name>A0A8J2UG38_9BACT</name>
<accession>A0A8J2UG38</accession>
<reference evidence="1" key="2">
    <citation type="submission" date="2020-09" db="EMBL/GenBank/DDBJ databases">
        <authorList>
            <person name="Sun Q."/>
            <person name="Zhou Y."/>
        </authorList>
    </citation>
    <scope>NUCLEOTIDE SEQUENCE</scope>
    <source>
        <strain evidence="1">CGMCC 1.15448</strain>
    </source>
</reference>
<comment type="caution">
    <text evidence="1">The sequence shown here is derived from an EMBL/GenBank/DDBJ whole genome shotgun (WGS) entry which is preliminary data.</text>
</comment>
<dbReference type="Proteomes" id="UP000607559">
    <property type="component" value="Unassembled WGS sequence"/>
</dbReference>
<evidence type="ECO:0000313" key="2">
    <source>
        <dbReference type="Proteomes" id="UP000607559"/>
    </source>
</evidence>
<organism evidence="1 2">
    <name type="scientific">Puia dinghuensis</name>
    <dbReference type="NCBI Taxonomy" id="1792502"/>
    <lineage>
        <taxon>Bacteria</taxon>
        <taxon>Pseudomonadati</taxon>
        <taxon>Bacteroidota</taxon>
        <taxon>Chitinophagia</taxon>
        <taxon>Chitinophagales</taxon>
        <taxon>Chitinophagaceae</taxon>
        <taxon>Puia</taxon>
    </lineage>
</organism>
<evidence type="ECO:0000313" key="1">
    <source>
        <dbReference type="EMBL" id="GGB10865.1"/>
    </source>
</evidence>
<proteinExistence type="predicted"/>
<gene>
    <name evidence="1" type="ORF">GCM10011511_38040</name>
</gene>
<protein>
    <submittedName>
        <fullName evidence="1">Uncharacterized protein</fullName>
    </submittedName>
</protein>
<keyword evidence="2" id="KW-1185">Reference proteome</keyword>
<reference evidence="1" key="1">
    <citation type="journal article" date="2014" name="Int. J. Syst. Evol. Microbiol.">
        <title>Complete genome sequence of Corynebacterium casei LMG S-19264T (=DSM 44701T), isolated from a smear-ripened cheese.</title>
        <authorList>
            <consortium name="US DOE Joint Genome Institute (JGI-PGF)"/>
            <person name="Walter F."/>
            <person name="Albersmeier A."/>
            <person name="Kalinowski J."/>
            <person name="Ruckert C."/>
        </authorList>
    </citation>
    <scope>NUCLEOTIDE SEQUENCE</scope>
    <source>
        <strain evidence="1">CGMCC 1.15448</strain>
    </source>
</reference>